<sequence length="326" mass="38691">MFMDEFIFEKHKYCYNFKHLDFDVINYANTLNITLNDNINNTLYDNINNLNNNEINLKDSIIKIKEYMYILSAFTFLKIDDSKIITYKLCGYDFDKFFITHAYIYFIGKENIYCTEKRGFMGFEVSPLHKIQNIETFSVYNTCKNMLLIANHKNIVIFDGPLRHAYYPLDIQNKLTVEVKVVNNKIIIFTGNGKCIQVADFNNPKNSFVTLFDLKCDLIQYGENEKCSYMINMRGEQLFFTKIDINTKKTVIELEIKDIPVNFLIYKNYVILHLKQNIVILDGDLKILREKQEYFEIKQIKIFDDHLFVCYEFGLIEEIDLKEIVN</sequence>
<evidence type="ECO:0000313" key="1">
    <source>
        <dbReference type="EMBL" id="OQS55791.1"/>
    </source>
</evidence>
<dbReference type="Proteomes" id="UP000192758">
    <property type="component" value="Unassembled WGS sequence"/>
</dbReference>
<dbReference type="EMBL" id="MNPJ01000002">
    <property type="protein sequence ID" value="OQS55791.1"/>
    <property type="molecule type" value="Genomic_DNA"/>
</dbReference>
<keyword evidence="2" id="KW-1185">Reference proteome</keyword>
<dbReference type="VEuPathDB" id="MicrosporidiaDB:EHP00_1613"/>
<reference evidence="1 2" key="1">
    <citation type="journal article" date="2017" name="Environ. Microbiol.">
        <title>Decay of the glycolytic pathway and adaptation to intranuclear parasitism within Enterocytozoonidae microsporidia.</title>
        <authorList>
            <person name="Wiredu Boakye D."/>
            <person name="Jaroenlak P."/>
            <person name="Prachumwat A."/>
            <person name="Williams T.A."/>
            <person name="Bateman K.S."/>
            <person name="Itsathitphaisarn O."/>
            <person name="Sritunyalucksana K."/>
            <person name="Paszkiewicz K.H."/>
            <person name="Moore K.A."/>
            <person name="Stentiford G.D."/>
            <person name="Williams B.A."/>
        </authorList>
    </citation>
    <scope>NUCLEOTIDE SEQUENCE [LARGE SCALE GENOMIC DNA]</scope>
    <source>
        <strain evidence="1 2">TH1</strain>
    </source>
</reference>
<name>A0A1W0E973_9MICR</name>
<organism evidence="1 2">
    <name type="scientific">Ecytonucleospora hepatopenaei</name>
    <dbReference type="NCBI Taxonomy" id="646526"/>
    <lineage>
        <taxon>Eukaryota</taxon>
        <taxon>Fungi</taxon>
        <taxon>Fungi incertae sedis</taxon>
        <taxon>Microsporidia</taxon>
        <taxon>Enterocytozoonidae</taxon>
        <taxon>Ecytonucleospora</taxon>
    </lineage>
</organism>
<gene>
    <name evidence="1" type="ORF">EHP00_1613</name>
</gene>
<protein>
    <submittedName>
        <fullName evidence="1">Uncharacterized protein</fullName>
    </submittedName>
</protein>
<dbReference type="AlphaFoldDB" id="A0A1W0E973"/>
<proteinExistence type="predicted"/>
<accession>A0A1W0E973</accession>
<comment type="caution">
    <text evidence="1">The sequence shown here is derived from an EMBL/GenBank/DDBJ whole genome shotgun (WGS) entry which is preliminary data.</text>
</comment>
<evidence type="ECO:0000313" key="2">
    <source>
        <dbReference type="Proteomes" id="UP000192758"/>
    </source>
</evidence>